<sequence>MLQASTIQFLQQLKLNNNKPWFDEHRKQYEAARADFIHLSSEVLKGIAAFDASVAHLEAKECIFRINRDVRFSKNKAPYKTNMAMYISKGGKKAMDCAGYYIHIEPGQAFMAGGIWMPMAPELKKIRQEIDYSFADLKKVLKHKSFASTFGDFERGEGVVLSRPPKGYEADNEAIEYLKLKSFIASAPLPDKLLTDKNMVATIVKQFKDLYPLVQFINQALDTDA</sequence>
<dbReference type="InterPro" id="IPR012808">
    <property type="entry name" value="CHP02453"/>
</dbReference>
<dbReference type="RefSeq" id="WP_157476088.1">
    <property type="nucleotide sequence ID" value="NZ_CP046566.1"/>
</dbReference>
<evidence type="ECO:0000313" key="2">
    <source>
        <dbReference type="Proteomes" id="UP000426027"/>
    </source>
</evidence>
<dbReference type="PIRSF" id="PIRSF028451">
    <property type="entry name" value="UCP028451"/>
    <property type="match status" value="1"/>
</dbReference>
<dbReference type="Proteomes" id="UP000426027">
    <property type="component" value="Chromosome"/>
</dbReference>
<gene>
    <name evidence="1" type="ORF">GLV81_01160</name>
</gene>
<protein>
    <submittedName>
        <fullName evidence="1">TIGR02453 family protein</fullName>
    </submittedName>
</protein>
<dbReference type="PANTHER" id="PTHR36452">
    <property type="entry name" value="CHROMOSOME 12, WHOLE GENOME SHOTGUN SEQUENCE"/>
    <property type="match status" value="1"/>
</dbReference>
<name>A0A6I6GA12_9BACT</name>
<keyword evidence="2" id="KW-1185">Reference proteome</keyword>
<accession>A0A6I6GA12</accession>
<dbReference type="PANTHER" id="PTHR36452:SF1">
    <property type="entry name" value="DUF2461 DOMAIN-CONTAINING PROTEIN"/>
    <property type="match status" value="1"/>
</dbReference>
<dbReference type="KEGG" id="fls:GLV81_01160"/>
<dbReference type="AlphaFoldDB" id="A0A6I6GA12"/>
<reference evidence="1 2" key="1">
    <citation type="submission" date="2019-11" db="EMBL/GenBank/DDBJ databases">
        <authorList>
            <person name="Im W.T."/>
        </authorList>
    </citation>
    <scope>NUCLEOTIDE SEQUENCE [LARGE SCALE GENOMIC DNA]</scope>
    <source>
        <strain evidence="1 2">SB-02</strain>
    </source>
</reference>
<dbReference type="NCBIfam" id="TIGR02453">
    <property type="entry name" value="TIGR02453 family protein"/>
    <property type="match status" value="1"/>
</dbReference>
<organism evidence="1 2">
    <name type="scientific">Phnomibacter ginsenosidimutans</name>
    <dbReference type="NCBI Taxonomy" id="2676868"/>
    <lineage>
        <taxon>Bacteria</taxon>
        <taxon>Pseudomonadati</taxon>
        <taxon>Bacteroidota</taxon>
        <taxon>Chitinophagia</taxon>
        <taxon>Chitinophagales</taxon>
        <taxon>Chitinophagaceae</taxon>
        <taxon>Phnomibacter</taxon>
    </lineage>
</organism>
<dbReference type="Pfam" id="PF09365">
    <property type="entry name" value="DUF2461"/>
    <property type="match status" value="1"/>
</dbReference>
<proteinExistence type="predicted"/>
<dbReference type="EMBL" id="CP046566">
    <property type="protein sequence ID" value="QGW26890.1"/>
    <property type="molecule type" value="Genomic_DNA"/>
</dbReference>
<dbReference type="InterPro" id="IPR015996">
    <property type="entry name" value="UCP028451"/>
</dbReference>
<evidence type="ECO:0000313" key="1">
    <source>
        <dbReference type="EMBL" id="QGW26890.1"/>
    </source>
</evidence>